<dbReference type="Proteomes" id="UP000827889">
    <property type="component" value="Chromosome 1"/>
</dbReference>
<dbReference type="RefSeq" id="XP_048141188.1">
    <property type="nucleotide sequence ID" value="XM_048285231.1"/>
</dbReference>
<proteinExistence type="predicted"/>
<evidence type="ECO:0000313" key="1">
    <source>
        <dbReference type="Proteomes" id="UP000827889"/>
    </source>
</evidence>
<dbReference type="GeneID" id="115730334"/>
<reference evidence="1" key="1">
    <citation type="submission" date="2025-05" db="UniProtKB">
        <authorList>
            <consortium name="RefSeq"/>
        </authorList>
    </citation>
    <scope>NUCLEOTIDE SEQUENCE [LARGE SCALE GENOMIC DNA]</scope>
</reference>
<reference evidence="2" key="2">
    <citation type="submission" date="2025-08" db="UniProtKB">
        <authorList>
            <consortium name="RefSeq"/>
        </authorList>
    </citation>
    <scope>IDENTIFICATION</scope>
    <source>
        <tissue evidence="2">Leaf</tissue>
    </source>
</reference>
<evidence type="ECO:0000313" key="2">
    <source>
        <dbReference type="RefSeq" id="XP_048141188.1"/>
    </source>
</evidence>
<accession>A0ABM3HX63</accession>
<name>A0ABM3HX63_9MYRT</name>
<gene>
    <name evidence="2" type="primary">LOC115730334</name>
</gene>
<organism evidence="1 2">
    <name type="scientific">Rhodamnia argentea</name>
    <dbReference type="NCBI Taxonomy" id="178133"/>
    <lineage>
        <taxon>Eukaryota</taxon>
        <taxon>Viridiplantae</taxon>
        <taxon>Streptophyta</taxon>
        <taxon>Embryophyta</taxon>
        <taxon>Tracheophyta</taxon>
        <taxon>Spermatophyta</taxon>
        <taxon>Magnoliopsida</taxon>
        <taxon>eudicotyledons</taxon>
        <taxon>Gunneridae</taxon>
        <taxon>Pentapetalae</taxon>
        <taxon>rosids</taxon>
        <taxon>malvids</taxon>
        <taxon>Myrtales</taxon>
        <taxon>Myrtaceae</taxon>
        <taxon>Myrtoideae</taxon>
        <taxon>Myrteae</taxon>
        <taxon>Australasian group</taxon>
        <taxon>Rhodamnia</taxon>
    </lineage>
</organism>
<protein>
    <submittedName>
        <fullName evidence="2">1-aminocyclopropane-1-carboxylate oxidase homolog</fullName>
    </submittedName>
</protein>
<sequence length="84" mass="9256">MEGSCGLFEQETEAKNGFYTGDITKRVIYNSNMALYNSAAADWRDSIFCSMGPEPSPARRVARSLQRNADGVLKACDETRLSSV</sequence>
<keyword evidence="1" id="KW-1185">Reference proteome</keyword>